<dbReference type="InterPro" id="IPR033738">
    <property type="entry name" value="AsnB_N"/>
</dbReference>
<gene>
    <name evidence="2" type="ORF">chiPu_0028491</name>
</gene>
<dbReference type="STRING" id="137246.A0A401TP09"/>
<dbReference type="OrthoDB" id="409189at2759"/>
<dbReference type="SUPFAM" id="SSF56235">
    <property type="entry name" value="N-terminal nucleophile aminohydrolases (Ntn hydrolases)"/>
    <property type="match status" value="1"/>
</dbReference>
<dbReference type="AlphaFoldDB" id="A0A401TP09"/>
<dbReference type="Gene3D" id="3.60.20.10">
    <property type="entry name" value="Glutamine Phosphoribosylpyrophosphate, subunit 1, domain 1"/>
    <property type="match status" value="1"/>
</dbReference>
<dbReference type="InterPro" id="IPR051786">
    <property type="entry name" value="ASN_synthetase/amidase"/>
</dbReference>
<dbReference type="InterPro" id="IPR029055">
    <property type="entry name" value="Ntn_hydrolases_N"/>
</dbReference>
<dbReference type="CDD" id="cd00712">
    <property type="entry name" value="AsnB"/>
    <property type="match status" value="1"/>
</dbReference>
<accession>A0A401TP09</accession>
<feature type="domain" description="Glutamine amidotransferase type-2" evidence="1">
    <location>
        <begin position="129"/>
        <end position="344"/>
    </location>
</feature>
<protein>
    <recommendedName>
        <fullName evidence="1">Glutamine amidotransferase type-2 domain-containing protein</fullName>
    </recommendedName>
</protein>
<dbReference type="Pfam" id="PF13537">
    <property type="entry name" value="GATase_7"/>
    <property type="match status" value="1"/>
</dbReference>
<evidence type="ECO:0000259" key="1">
    <source>
        <dbReference type="PROSITE" id="PS51278"/>
    </source>
</evidence>
<feature type="non-terminal residue" evidence="2">
    <location>
        <position position="1"/>
    </location>
</feature>
<dbReference type="EMBL" id="BEZZ01132594">
    <property type="protein sequence ID" value="GCC44352.1"/>
    <property type="molecule type" value="Genomic_DNA"/>
</dbReference>
<organism evidence="2 3">
    <name type="scientific">Chiloscyllium punctatum</name>
    <name type="common">Brownbanded bambooshark</name>
    <name type="synonym">Hemiscyllium punctatum</name>
    <dbReference type="NCBI Taxonomy" id="137246"/>
    <lineage>
        <taxon>Eukaryota</taxon>
        <taxon>Metazoa</taxon>
        <taxon>Chordata</taxon>
        <taxon>Craniata</taxon>
        <taxon>Vertebrata</taxon>
        <taxon>Chondrichthyes</taxon>
        <taxon>Elasmobranchii</taxon>
        <taxon>Galeomorphii</taxon>
        <taxon>Galeoidea</taxon>
        <taxon>Orectolobiformes</taxon>
        <taxon>Hemiscylliidae</taxon>
        <taxon>Chiloscyllium</taxon>
    </lineage>
</organism>
<comment type="caution">
    <text evidence="2">The sequence shown here is derived from an EMBL/GenBank/DDBJ whole genome shotgun (WGS) entry which is preliminary data.</text>
</comment>
<dbReference type="PROSITE" id="PS51278">
    <property type="entry name" value="GATASE_TYPE_2"/>
    <property type="match status" value="1"/>
</dbReference>
<proteinExistence type="predicted"/>
<evidence type="ECO:0000313" key="3">
    <source>
        <dbReference type="Proteomes" id="UP000287033"/>
    </source>
</evidence>
<dbReference type="GO" id="GO:0005829">
    <property type="term" value="C:cytosol"/>
    <property type="evidence" value="ECO:0007669"/>
    <property type="project" value="TreeGrafter"/>
</dbReference>
<dbReference type="InterPro" id="IPR017932">
    <property type="entry name" value="GATase_2_dom"/>
</dbReference>
<sequence>RHRIADFRLAGGRLELLCRHGRPGGDHRAAVAAYLQAFRDVVADAAFRPDPARDRRRDCVGAALAAWPCIIRPRAVMVVCGVALRRIGGGDLCRRRCRVAAGSLSLRLLAGSPHHHHPLLAVQGRLDMCGIAGIVNLRGNPVEPAEISRLTSLIAHRGPFGEGTWFNAKRNVAFGHRRLAIIDPGEGGYQPMVSGDGRHVIVYNGEIYNFLELRRELEAKGAVFRSQSDTEVILAAWQAWGEDMLLRFNGMWALAIYDTATDELFLARDRFGIKPMLYALSSERFVFASEQRALARSGLLETSLDIDVARRLLLDPFGIEGSERTLYSQVRRLQGGHCMWLRQG</sequence>
<name>A0A401TP09_CHIPU</name>
<feature type="non-terminal residue" evidence="2">
    <location>
        <position position="344"/>
    </location>
</feature>
<reference evidence="2 3" key="1">
    <citation type="journal article" date="2018" name="Nat. Ecol. Evol.">
        <title>Shark genomes provide insights into elasmobranch evolution and the origin of vertebrates.</title>
        <authorList>
            <person name="Hara Y"/>
            <person name="Yamaguchi K"/>
            <person name="Onimaru K"/>
            <person name="Kadota M"/>
            <person name="Koyanagi M"/>
            <person name="Keeley SD"/>
            <person name="Tatsumi K"/>
            <person name="Tanaka K"/>
            <person name="Motone F"/>
            <person name="Kageyama Y"/>
            <person name="Nozu R"/>
            <person name="Adachi N"/>
            <person name="Nishimura O"/>
            <person name="Nakagawa R"/>
            <person name="Tanegashima C"/>
            <person name="Kiyatake I"/>
            <person name="Matsumoto R"/>
            <person name="Murakumo K"/>
            <person name="Nishida K"/>
            <person name="Terakita A"/>
            <person name="Kuratani S"/>
            <person name="Sato K"/>
            <person name="Hyodo S Kuraku.S."/>
        </authorList>
    </citation>
    <scope>NUCLEOTIDE SEQUENCE [LARGE SCALE GENOMIC DNA]</scope>
</reference>
<dbReference type="PANTHER" id="PTHR43284">
    <property type="entry name" value="ASPARAGINE SYNTHETASE (GLUTAMINE-HYDROLYZING)"/>
    <property type="match status" value="1"/>
</dbReference>
<evidence type="ECO:0000313" key="2">
    <source>
        <dbReference type="EMBL" id="GCC44352.1"/>
    </source>
</evidence>
<dbReference type="Proteomes" id="UP000287033">
    <property type="component" value="Unassembled WGS sequence"/>
</dbReference>
<dbReference type="PANTHER" id="PTHR43284:SF1">
    <property type="entry name" value="ASPARAGINE SYNTHETASE"/>
    <property type="match status" value="1"/>
</dbReference>
<keyword evidence="3" id="KW-1185">Reference proteome</keyword>